<dbReference type="RefSeq" id="WP_271177479.1">
    <property type="nucleotide sequence ID" value="NZ_BAAAJO010000002.1"/>
</dbReference>
<keyword evidence="2" id="KW-1185">Reference proteome</keyword>
<organism evidence="1 2">
    <name type="scientific">Leifsonia poae</name>
    <dbReference type="NCBI Taxonomy" id="110933"/>
    <lineage>
        <taxon>Bacteria</taxon>
        <taxon>Bacillati</taxon>
        <taxon>Actinomycetota</taxon>
        <taxon>Actinomycetes</taxon>
        <taxon>Micrococcales</taxon>
        <taxon>Microbacteriaceae</taxon>
        <taxon>Leifsonia</taxon>
    </lineage>
</organism>
<dbReference type="EMBL" id="BSEN01000012">
    <property type="protein sequence ID" value="GLJ76817.1"/>
    <property type="molecule type" value="Genomic_DNA"/>
</dbReference>
<sequence length="712" mass="76773">MPRTIPTVDDLAADVITHHYDDLIAPPGLTNFLGTTVVGHDLVSLQAVTFPPVSQGLAQTGALFVDGRVFESYGIPIAHAWRPDRVVRSASVGDLDIETTTVCVPGETAVAVDVRVTNRSGAARSVTLILAVNARVTRADGSWGDAESPSERNEVEVDGDGNRLLFAAPGQTAWSVQGIDRMARVAKSAVPPTPVDEFEVGIGGAGRGGELSTVLELEPGATGRFGYVQATATTRAAAVAVFDRVAADVPAAVTAAETMWNGQLAAIFTPGNTEYSGHLPALATSSETLRRLYWWGALGVIWFRREFDGNVLGRSYDTLMPHYWATTTFIWDYSLSSVVHSMLDPDEMRRQLLHWIASDIHTHFGTSSLTGDPVGRWYSVNDYAMTRLVDDYVRHTGDAGFLEELVGAGDREAAPVADHVVEWADAWKGLRGASALADYGEIDNLLECVSSYTHEVASLNAANVWNLRTAADLRERLGDADGAERLRADAERLLPDVLALYLDGTGHFAAGQPDGTRIPVKHCYDFNIVGTTIAADLDPRIRQEMVRFFEHDLQTDNWMRALSPWDPDASFSVRPDHQWNGAYPAWPADAARSLIALGAEDVALPWLDGLVRSTNQGPAGQAHFVEEALPGINGGARKAPPQLPYINDWSCSSSGAWVAMILESVFGARVGIDGTVTADGCAARLDPDATLTGYRAAGRSYTIHADGRVEEE</sequence>
<dbReference type="InterPro" id="IPR012341">
    <property type="entry name" value="6hp_glycosidase-like_sf"/>
</dbReference>
<accession>A0A9W6M0K1</accession>
<name>A0A9W6M0K1_9MICO</name>
<dbReference type="SUPFAM" id="SSF48208">
    <property type="entry name" value="Six-hairpin glycosidases"/>
    <property type="match status" value="1"/>
</dbReference>
<dbReference type="InterPro" id="IPR008928">
    <property type="entry name" value="6-hairpin_glycosidase_sf"/>
</dbReference>
<dbReference type="AlphaFoldDB" id="A0A9W6M0K1"/>
<dbReference type="Gene3D" id="1.50.10.10">
    <property type="match status" value="1"/>
</dbReference>
<gene>
    <name evidence="1" type="ORF">GCM10017584_23910</name>
</gene>
<reference evidence="1" key="1">
    <citation type="journal article" date="2014" name="Int. J. Syst. Evol. Microbiol.">
        <title>Complete genome sequence of Corynebacterium casei LMG S-19264T (=DSM 44701T), isolated from a smear-ripened cheese.</title>
        <authorList>
            <consortium name="US DOE Joint Genome Institute (JGI-PGF)"/>
            <person name="Walter F."/>
            <person name="Albersmeier A."/>
            <person name="Kalinowski J."/>
            <person name="Ruckert C."/>
        </authorList>
    </citation>
    <scope>NUCLEOTIDE SEQUENCE</scope>
    <source>
        <strain evidence="1">VKM Ac-1401</strain>
    </source>
</reference>
<proteinExistence type="predicted"/>
<reference evidence="1" key="2">
    <citation type="submission" date="2023-01" db="EMBL/GenBank/DDBJ databases">
        <authorList>
            <person name="Sun Q."/>
            <person name="Evtushenko L."/>
        </authorList>
    </citation>
    <scope>NUCLEOTIDE SEQUENCE</scope>
    <source>
        <strain evidence="1">VKM Ac-1401</strain>
    </source>
</reference>
<evidence type="ECO:0000313" key="1">
    <source>
        <dbReference type="EMBL" id="GLJ76817.1"/>
    </source>
</evidence>
<protein>
    <submittedName>
        <fullName evidence="1">Uncharacterized protein</fullName>
    </submittedName>
</protein>
<dbReference type="Proteomes" id="UP001142372">
    <property type="component" value="Unassembled WGS sequence"/>
</dbReference>
<evidence type="ECO:0000313" key="2">
    <source>
        <dbReference type="Proteomes" id="UP001142372"/>
    </source>
</evidence>
<comment type="caution">
    <text evidence="1">The sequence shown here is derived from an EMBL/GenBank/DDBJ whole genome shotgun (WGS) entry which is preliminary data.</text>
</comment>
<dbReference type="GO" id="GO:0005975">
    <property type="term" value="P:carbohydrate metabolic process"/>
    <property type="evidence" value="ECO:0007669"/>
    <property type="project" value="InterPro"/>
</dbReference>